<evidence type="ECO:0000313" key="1">
    <source>
        <dbReference type="EMBL" id="KZV82954.1"/>
    </source>
</evidence>
<dbReference type="AlphaFoldDB" id="A0A165CRF1"/>
<evidence type="ECO:0000313" key="2">
    <source>
        <dbReference type="Proteomes" id="UP000077266"/>
    </source>
</evidence>
<dbReference type="OrthoDB" id="2922289at2759"/>
<dbReference type="InParanoid" id="A0A165CRF1"/>
<sequence length="402" mass="45279">MCDAWHSRLHLYQLVHAQWFRASQLFEELARRGLVTSSAIERAYKADPRLKWRLLSCILWTHECIALFWSLVQQTVAQLPRFKPFVMCTRDDHGRLHIYPNTDYCQKNIVVGSIEDTVVDHFGSIASSPLPAYEALQRHFAKTPKDKEAFSDLAWQLLGDMAVLVKFGADWGFSASGQRLLQTADEAPSLVAEDKEVFDEEFLFMDRSMLEPIGQQLIQQTPSFRPGGVNSRLCSVLNAAQQKAWLHSVFQGSQPHTRFAKIVALALSRGGPATPLADDELQRVFSQPEVVSIANALWDEQDAILWHQASVWCPSRPTRLARTMGVWNPCDTLRPVCRARGDDRQDQDVSASHAQTTPAVADPELEEYIPTIPLAGPTDSKYHAVRTCSGARSWRAEAQRKS</sequence>
<dbReference type="EMBL" id="KV426296">
    <property type="protein sequence ID" value="KZV82954.1"/>
    <property type="molecule type" value="Genomic_DNA"/>
</dbReference>
<dbReference type="Proteomes" id="UP000077266">
    <property type="component" value="Unassembled WGS sequence"/>
</dbReference>
<reference evidence="1 2" key="1">
    <citation type="journal article" date="2016" name="Mol. Biol. Evol.">
        <title>Comparative Genomics of Early-Diverging Mushroom-Forming Fungi Provides Insights into the Origins of Lignocellulose Decay Capabilities.</title>
        <authorList>
            <person name="Nagy L.G."/>
            <person name="Riley R."/>
            <person name="Tritt A."/>
            <person name="Adam C."/>
            <person name="Daum C."/>
            <person name="Floudas D."/>
            <person name="Sun H."/>
            <person name="Yadav J.S."/>
            <person name="Pangilinan J."/>
            <person name="Larsson K.H."/>
            <person name="Matsuura K."/>
            <person name="Barry K."/>
            <person name="Labutti K."/>
            <person name="Kuo R."/>
            <person name="Ohm R.A."/>
            <person name="Bhattacharya S.S."/>
            <person name="Shirouzu T."/>
            <person name="Yoshinaga Y."/>
            <person name="Martin F.M."/>
            <person name="Grigoriev I.V."/>
            <person name="Hibbett D.S."/>
        </authorList>
    </citation>
    <scope>NUCLEOTIDE SEQUENCE [LARGE SCALE GENOMIC DNA]</scope>
    <source>
        <strain evidence="1 2">HHB12029</strain>
    </source>
</reference>
<gene>
    <name evidence="1" type="ORF">EXIGLDRAFT_729093</name>
</gene>
<protein>
    <submittedName>
        <fullName evidence="1">Uncharacterized protein</fullName>
    </submittedName>
</protein>
<dbReference type="STRING" id="1314781.A0A165CRF1"/>
<organism evidence="1 2">
    <name type="scientific">Exidia glandulosa HHB12029</name>
    <dbReference type="NCBI Taxonomy" id="1314781"/>
    <lineage>
        <taxon>Eukaryota</taxon>
        <taxon>Fungi</taxon>
        <taxon>Dikarya</taxon>
        <taxon>Basidiomycota</taxon>
        <taxon>Agaricomycotina</taxon>
        <taxon>Agaricomycetes</taxon>
        <taxon>Auriculariales</taxon>
        <taxon>Exidiaceae</taxon>
        <taxon>Exidia</taxon>
    </lineage>
</organism>
<proteinExistence type="predicted"/>
<name>A0A165CRF1_EXIGL</name>
<keyword evidence="2" id="KW-1185">Reference proteome</keyword>
<accession>A0A165CRF1</accession>